<reference evidence="1 2" key="1">
    <citation type="submission" date="2017-09" db="EMBL/GenBank/DDBJ databases">
        <title>Large-scale bioinformatics analysis of Bacillus genomes uncovers conserved roles of natural products in bacterial physiology.</title>
        <authorList>
            <consortium name="Agbiome Team Llc"/>
            <person name="Bleich R.M."/>
            <person name="Grubbs K.J."/>
            <person name="Santa Maria K.C."/>
            <person name="Allen S.E."/>
            <person name="Farag S."/>
            <person name="Shank E.A."/>
            <person name="Bowers A."/>
        </authorList>
    </citation>
    <scope>NUCLEOTIDE SEQUENCE [LARGE SCALE GENOMIC DNA]</scope>
    <source>
        <strain evidence="1 2">AFS025165</strain>
    </source>
</reference>
<dbReference type="RefSeq" id="WP_097949002.1">
    <property type="nucleotide sequence ID" value="NZ_NTQT01000023.1"/>
</dbReference>
<dbReference type="AlphaFoldDB" id="A0A2B2EV00"/>
<dbReference type="Proteomes" id="UP000220226">
    <property type="component" value="Unassembled WGS sequence"/>
</dbReference>
<gene>
    <name evidence="1" type="ORF">CN290_18120</name>
</gene>
<organism evidence="1 2">
    <name type="scientific">Bacillus cereus</name>
    <dbReference type="NCBI Taxonomy" id="1396"/>
    <lineage>
        <taxon>Bacteria</taxon>
        <taxon>Bacillati</taxon>
        <taxon>Bacillota</taxon>
        <taxon>Bacilli</taxon>
        <taxon>Bacillales</taxon>
        <taxon>Bacillaceae</taxon>
        <taxon>Bacillus</taxon>
        <taxon>Bacillus cereus group</taxon>
    </lineage>
</organism>
<accession>A0A2B2EV00</accession>
<evidence type="ECO:0000313" key="2">
    <source>
        <dbReference type="Proteomes" id="UP000220226"/>
    </source>
</evidence>
<dbReference type="EMBL" id="NTQT01000023">
    <property type="protein sequence ID" value="PFC72713.1"/>
    <property type="molecule type" value="Genomic_DNA"/>
</dbReference>
<proteinExistence type="predicted"/>
<evidence type="ECO:0000313" key="1">
    <source>
        <dbReference type="EMBL" id="PFC72713.1"/>
    </source>
</evidence>
<protein>
    <recommendedName>
        <fullName evidence="3">Phage protein</fullName>
    </recommendedName>
</protein>
<name>A0A2B2EV00_BACCE</name>
<comment type="caution">
    <text evidence="1">The sequence shown here is derived from an EMBL/GenBank/DDBJ whole genome shotgun (WGS) entry which is preliminary data.</text>
</comment>
<evidence type="ECO:0008006" key="3">
    <source>
        <dbReference type="Google" id="ProtNLM"/>
    </source>
</evidence>
<sequence length="115" mass="13501">MTDFDKRSSEMDMDLLKAMKVLETPDNRTSKKYQVMDGREFSLEEASKIPATEHPNCRRTFVAVIRGFNNVNRQRAARSMSTGKTYRTDAKNFEEYAKEQKLLYSDKYKIENMNI</sequence>